<comment type="caution">
    <text evidence="10">The sequence shown here is derived from an EMBL/GenBank/DDBJ whole genome shotgun (WGS) entry which is preliminary data.</text>
</comment>
<dbReference type="Proteomes" id="UP001559623">
    <property type="component" value="Unassembled WGS sequence"/>
</dbReference>
<keyword evidence="8" id="KW-0963">Cytoplasm</keyword>
<keyword evidence="6 8" id="KW-0413">Isomerase</keyword>
<dbReference type="EMBL" id="JARVLH010000006">
    <property type="protein sequence ID" value="MEX5285891.1"/>
    <property type="molecule type" value="Genomic_DNA"/>
</dbReference>
<feature type="active site" evidence="9">
    <location>
        <position position="75"/>
    </location>
</feature>
<gene>
    <name evidence="8 10" type="primary">dapF</name>
    <name evidence="10" type="ORF">QCO44_09660</name>
</gene>
<accession>A0ABV3X6Q9</accession>
<comment type="subunit">
    <text evidence="8">Homodimer.</text>
</comment>
<comment type="subcellular location">
    <subcellularLocation>
        <location evidence="8">Cytoplasm</location>
    </subcellularLocation>
</comment>
<proteinExistence type="inferred from homology"/>
<organism evidence="10 11">
    <name type="scientific">Selenomonas sputigena</name>
    <dbReference type="NCBI Taxonomy" id="69823"/>
    <lineage>
        <taxon>Bacteria</taxon>
        <taxon>Bacillati</taxon>
        <taxon>Bacillota</taxon>
        <taxon>Negativicutes</taxon>
        <taxon>Selenomonadales</taxon>
        <taxon>Selenomonadaceae</taxon>
        <taxon>Selenomonas</taxon>
    </lineage>
</organism>
<dbReference type="InterPro" id="IPR001653">
    <property type="entry name" value="DAP_epimerase_DapF"/>
</dbReference>
<evidence type="ECO:0000256" key="5">
    <source>
        <dbReference type="ARBA" id="ARBA00023154"/>
    </source>
</evidence>
<evidence type="ECO:0000313" key="11">
    <source>
        <dbReference type="Proteomes" id="UP001559623"/>
    </source>
</evidence>
<dbReference type="EC" id="5.1.1.7" evidence="3 8"/>
<feature type="binding site" evidence="8">
    <location>
        <begin position="76"/>
        <end position="77"/>
    </location>
    <ligand>
        <name>substrate</name>
    </ligand>
</feature>
<keyword evidence="4 8" id="KW-0028">Amino-acid biosynthesis</keyword>
<feature type="site" description="Could be important to modulate the pK values of the two catalytic cysteine residues" evidence="8">
    <location>
        <position position="167"/>
    </location>
</feature>
<evidence type="ECO:0000256" key="9">
    <source>
        <dbReference type="PROSITE-ProRule" id="PRU10125"/>
    </source>
</evidence>
<dbReference type="PANTHER" id="PTHR31689">
    <property type="entry name" value="DIAMINOPIMELATE EPIMERASE, CHLOROPLASTIC"/>
    <property type="match status" value="1"/>
</dbReference>
<feature type="binding site" evidence="8">
    <location>
        <position position="66"/>
    </location>
    <ligand>
        <name>substrate</name>
    </ligand>
</feature>
<feature type="binding site" evidence="8">
    <location>
        <position position="198"/>
    </location>
    <ligand>
        <name>substrate</name>
    </ligand>
</feature>
<keyword evidence="11" id="KW-1185">Reference proteome</keyword>
<sequence>MAFSFTKWQGCGNDFVLVNCFEEELAGRDLPALARTVCDRHYGIGADGLILVLPSDTADFRMQILNADGSEAEMCGNGIRCFAGVVHTENLTRKEEFTVETGAGILVPRLIFQNGTLDGVRVDMGEPILEGERIPVTGFGRAPVIEQPIEAVGAQFSMTCVSMGNPHCVIFVDDAEAVPIFELGPVLEHHACFPRKTNVEFAEIKDSAHIRMRVWERGAAVTLACGTGSCATLVAAALTNRTGRKAEVELDGGKLQIEWAADNHLYMTGPAQKVFSGIYA</sequence>
<comment type="pathway">
    <text evidence="1 8">Amino-acid biosynthesis; L-lysine biosynthesis via DAP pathway; DL-2,6-diaminopimelate from LL-2,6-diaminopimelate: step 1/1.</text>
</comment>
<evidence type="ECO:0000256" key="4">
    <source>
        <dbReference type="ARBA" id="ARBA00022605"/>
    </source>
</evidence>
<dbReference type="RefSeq" id="WP_368847613.1">
    <property type="nucleotide sequence ID" value="NZ_CP194411.1"/>
</dbReference>
<comment type="caution">
    <text evidence="8">Lacks conserved residue(s) required for the propagation of feature annotation.</text>
</comment>
<evidence type="ECO:0000256" key="7">
    <source>
        <dbReference type="ARBA" id="ARBA00051712"/>
    </source>
</evidence>
<feature type="binding site" evidence="8">
    <location>
        <begin position="216"/>
        <end position="217"/>
    </location>
    <ligand>
        <name>substrate</name>
    </ligand>
</feature>
<feature type="binding site" evidence="8">
    <location>
        <position position="165"/>
    </location>
    <ligand>
        <name>substrate</name>
    </ligand>
</feature>
<dbReference type="PANTHER" id="PTHR31689:SF0">
    <property type="entry name" value="DIAMINOPIMELATE EPIMERASE"/>
    <property type="match status" value="1"/>
</dbReference>
<dbReference type="GO" id="GO:0008837">
    <property type="term" value="F:diaminopimelate epimerase activity"/>
    <property type="evidence" value="ECO:0007669"/>
    <property type="project" value="UniProtKB-EC"/>
</dbReference>
<evidence type="ECO:0000256" key="1">
    <source>
        <dbReference type="ARBA" id="ARBA00005196"/>
    </source>
</evidence>
<comment type="function">
    <text evidence="8">Catalyzes the stereoinversion of LL-2,6-diaminopimelate (L,L-DAP) to meso-diaminopimelate (meso-DAP), a precursor of L-lysine and an essential component of the bacterial peptidoglycan.</text>
</comment>
<dbReference type="InterPro" id="IPR018510">
    <property type="entry name" value="DAP_epimerase_AS"/>
</dbReference>
<keyword evidence="5 8" id="KW-0457">Lysine biosynthesis</keyword>
<comment type="similarity">
    <text evidence="2 8">Belongs to the diaminopimelate epimerase family.</text>
</comment>
<evidence type="ECO:0000256" key="3">
    <source>
        <dbReference type="ARBA" id="ARBA00013080"/>
    </source>
</evidence>
<name>A0ABV3X6Q9_9FIRM</name>
<dbReference type="Gene3D" id="3.10.310.10">
    <property type="entry name" value="Diaminopimelate Epimerase, Chain A, domain 1"/>
    <property type="match status" value="2"/>
</dbReference>
<evidence type="ECO:0000313" key="10">
    <source>
        <dbReference type="EMBL" id="MEX5285891.1"/>
    </source>
</evidence>
<dbReference type="PROSITE" id="PS01326">
    <property type="entry name" value="DAP_EPIMERASE"/>
    <property type="match status" value="1"/>
</dbReference>
<feature type="binding site" evidence="8">
    <location>
        <begin position="226"/>
        <end position="227"/>
    </location>
    <ligand>
        <name>substrate</name>
    </ligand>
</feature>
<evidence type="ECO:0000256" key="2">
    <source>
        <dbReference type="ARBA" id="ARBA00010219"/>
    </source>
</evidence>
<dbReference type="SUPFAM" id="SSF54506">
    <property type="entry name" value="Diaminopimelate epimerase-like"/>
    <property type="match status" value="2"/>
</dbReference>
<comment type="catalytic activity">
    <reaction evidence="7 8">
        <text>(2S,6S)-2,6-diaminopimelate = meso-2,6-diaminopimelate</text>
        <dbReference type="Rhea" id="RHEA:15393"/>
        <dbReference type="ChEBI" id="CHEBI:57609"/>
        <dbReference type="ChEBI" id="CHEBI:57791"/>
        <dbReference type="EC" id="5.1.1.7"/>
    </reaction>
</comment>
<feature type="active site" description="Proton donor" evidence="8">
    <location>
        <position position="75"/>
    </location>
</feature>
<dbReference type="NCBIfam" id="TIGR00652">
    <property type="entry name" value="DapF"/>
    <property type="match status" value="1"/>
</dbReference>
<dbReference type="HAMAP" id="MF_00197">
    <property type="entry name" value="DAP_epimerase"/>
    <property type="match status" value="1"/>
</dbReference>
<evidence type="ECO:0000256" key="6">
    <source>
        <dbReference type="ARBA" id="ARBA00023235"/>
    </source>
</evidence>
<feature type="site" description="Could be important to modulate the pK values of the two catalytic cysteine residues" evidence="8">
    <location>
        <position position="216"/>
    </location>
</feature>
<protein>
    <recommendedName>
        <fullName evidence="3 8">Diaminopimelate epimerase</fullName>
        <shortName evidence="8">DAP epimerase</shortName>
        <ecNumber evidence="3 8">5.1.1.7</ecNumber>
    </recommendedName>
    <alternativeName>
        <fullName evidence="8">PLP-independent amino acid racemase</fullName>
    </alternativeName>
</protein>
<feature type="binding site" evidence="8">
    <location>
        <position position="13"/>
    </location>
    <ligand>
        <name>substrate</name>
    </ligand>
</feature>
<reference evidence="10 11" key="1">
    <citation type="submission" date="2023-04" db="EMBL/GenBank/DDBJ databases">
        <title>Genome Sequence of Selenomonas sputigena ATCC 33150.</title>
        <authorList>
            <person name="Miller D.P."/>
            <person name="Anvari S."/>
            <person name="Polson S.W."/>
            <person name="Macdonald M."/>
            <person name="Mcdowell J.V."/>
        </authorList>
    </citation>
    <scope>NUCLEOTIDE SEQUENCE [LARGE SCALE GENOMIC DNA]</scope>
    <source>
        <strain evidence="10 11">ATCC 33150</strain>
    </source>
</reference>
<feature type="active site" description="Proton acceptor" evidence="8">
    <location>
        <position position="225"/>
    </location>
</feature>
<dbReference type="Pfam" id="PF01678">
    <property type="entry name" value="DAP_epimerase"/>
    <property type="match status" value="2"/>
</dbReference>
<evidence type="ECO:0000256" key="8">
    <source>
        <dbReference type="HAMAP-Rule" id="MF_00197"/>
    </source>
</evidence>